<dbReference type="InterPro" id="IPR036721">
    <property type="entry name" value="RCK_C_sf"/>
</dbReference>
<evidence type="ECO:0000256" key="3">
    <source>
        <dbReference type="ARBA" id="ARBA00022538"/>
    </source>
</evidence>
<dbReference type="PROSITE" id="PS51201">
    <property type="entry name" value="RCK_N"/>
    <property type="match status" value="2"/>
</dbReference>
<dbReference type="NCBIfam" id="NF007034">
    <property type="entry name" value="PRK09496.2-1"/>
    <property type="match status" value="1"/>
</dbReference>
<reference evidence="9 10" key="1">
    <citation type="submission" date="2016-10" db="EMBL/GenBank/DDBJ databases">
        <authorList>
            <person name="de Groot N.N."/>
        </authorList>
    </citation>
    <scope>NUCLEOTIDE SEQUENCE [LARGE SCALE GENOMIC DNA]</scope>
    <source>
        <strain evidence="10">EB21,IBRC-M 10013,KCTC 4048</strain>
    </source>
</reference>
<comment type="function">
    <text evidence="1">Part of a potassium transport system.</text>
</comment>
<dbReference type="EMBL" id="FNIA01000002">
    <property type="protein sequence ID" value="SDM41762.1"/>
    <property type="molecule type" value="Genomic_DNA"/>
</dbReference>
<dbReference type="Gene3D" id="3.40.50.720">
    <property type="entry name" value="NAD(P)-binding Rossmann-like Domain"/>
    <property type="match status" value="2"/>
</dbReference>
<keyword evidence="3" id="KW-0633">Potassium transport</keyword>
<dbReference type="PROSITE" id="PS51202">
    <property type="entry name" value="RCK_C"/>
    <property type="match status" value="2"/>
</dbReference>
<evidence type="ECO:0000256" key="6">
    <source>
        <dbReference type="ARBA" id="ARBA00023065"/>
    </source>
</evidence>
<feature type="domain" description="RCK C-terminal" evidence="8">
    <location>
        <begin position="139"/>
        <end position="220"/>
    </location>
</feature>
<name>A0A1G9T299_9EURY</name>
<dbReference type="NCBIfam" id="NF007039">
    <property type="entry name" value="PRK09496.3-2"/>
    <property type="match status" value="1"/>
</dbReference>
<dbReference type="InterPro" id="IPR006036">
    <property type="entry name" value="K_uptake_TrkA"/>
</dbReference>
<dbReference type="RefSeq" id="WP_089731334.1">
    <property type="nucleotide sequence ID" value="NZ_FNIA01000002.1"/>
</dbReference>
<keyword evidence="6" id="KW-0406">Ion transport</keyword>
<evidence type="ECO:0000259" key="7">
    <source>
        <dbReference type="PROSITE" id="PS51201"/>
    </source>
</evidence>
<evidence type="ECO:0000259" key="8">
    <source>
        <dbReference type="PROSITE" id="PS51202"/>
    </source>
</evidence>
<evidence type="ECO:0000313" key="9">
    <source>
        <dbReference type="EMBL" id="SDM41762.1"/>
    </source>
</evidence>
<evidence type="ECO:0000313" key="10">
    <source>
        <dbReference type="Proteomes" id="UP000199370"/>
    </source>
</evidence>
<dbReference type="InterPro" id="IPR006037">
    <property type="entry name" value="RCK_C"/>
</dbReference>
<dbReference type="PRINTS" id="PR00335">
    <property type="entry name" value="KUPTAKETRKA"/>
</dbReference>
<feature type="domain" description="RCK N-terminal" evidence="7">
    <location>
        <begin position="227"/>
        <end position="344"/>
    </location>
</feature>
<dbReference type="GO" id="GO:0005886">
    <property type="term" value="C:plasma membrane"/>
    <property type="evidence" value="ECO:0007669"/>
    <property type="project" value="InterPro"/>
</dbReference>
<keyword evidence="4" id="KW-0630">Potassium</keyword>
<dbReference type="InterPro" id="IPR050721">
    <property type="entry name" value="Trk_Ktr_HKT_K-transport"/>
</dbReference>
<sequence>MYVIVIGAGEVGSNIAASLADSHEVVLIDRDGDVVDSLTYELDVLPLEGDGTSLDTLEEAGIAQADMVIACTDGDETNIVACATAKTVSDAFTIARVKRTEFLDTWSGVEGAFGVDFMVCTDLLTAQSIVRIAGLPGARDVDSFADGCVRMAEFEVSEGSPIADETVADADRFESLTFAAILRNGDVTIPRGDSVIEVGDKVIVIGNPESVRQFARSLTPAEDLGEIEDVYIIGGSEIGFQTARLFEERGIRPHIVEADPGRARDLAEELTRSIVFENDATDVEFLHEEHVDEADLVVTTLESDEKNLLVSLLAKRVGATRTVTVVENGRYVDLFETVGVDVAVNPREVTAEEITRFTREEHTENIAIIESDRAEVLEVEVDGESLLANRTIADAAADLPEGVVVGAVTRNGQFITPRGNTVVEVGDHAVVFVDTNVLDDVASRL</sequence>
<dbReference type="AlphaFoldDB" id="A0A1G9T299"/>
<accession>A0A1G9T299</accession>
<protein>
    <submittedName>
        <fullName evidence="9">Trk system potassium uptake protein TrkA</fullName>
    </submittedName>
</protein>
<dbReference type="GO" id="GO:0015079">
    <property type="term" value="F:potassium ion transmembrane transporter activity"/>
    <property type="evidence" value="ECO:0007669"/>
    <property type="project" value="InterPro"/>
</dbReference>
<dbReference type="NCBIfam" id="NF007031">
    <property type="entry name" value="PRK09496.1-2"/>
    <property type="match status" value="1"/>
</dbReference>
<organism evidence="9 10">
    <name type="scientific">Haloarchaeobius iranensis</name>
    <dbReference type="NCBI Taxonomy" id="996166"/>
    <lineage>
        <taxon>Archaea</taxon>
        <taxon>Methanobacteriati</taxon>
        <taxon>Methanobacteriota</taxon>
        <taxon>Stenosarchaea group</taxon>
        <taxon>Halobacteria</taxon>
        <taxon>Halobacteriales</taxon>
        <taxon>Halorubellaceae</taxon>
        <taxon>Haloarchaeobius</taxon>
    </lineage>
</organism>
<feature type="domain" description="RCK N-terminal" evidence="7">
    <location>
        <begin position="1"/>
        <end position="119"/>
    </location>
</feature>
<keyword evidence="5" id="KW-0520">NAD</keyword>
<dbReference type="Proteomes" id="UP000199370">
    <property type="component" value="Unassembled WGS sequence"/>
</dbReference>
<keyword evidence="10" id="KW-1185">Reference proteome</keyword>
<keyword evidence="2" id="KW-0813">Transport</keyword>
<dbReference type="Pfam" id="PF02080">
    <property type="entry name" value="TrkA_C"/>
    <property type="match status" value="2"/>
</dbReference>
<proteinExistence type="predicted"/>
<dbReference type="SUPFAM" id="SSF116726">
    <property type="entry name" value="TrkA C-terminal domain-like"/>
    <property type="match status" value="2"/>
</dbReference>
<dbReference type="InterPro" id="IPR036291">
    <property type="entry name" value="NAD(P)-bd_dom_sf"/>
</dbReference>
<dbReference type="PANTHER" id="PTHR43833">
    <property type="entry name" value="POTASSIUM CHANNEL PROTEIN 2-RELATED-RELATED"/>
    <property type="match status" value="1"/>
</dbReference>
<dbReference type="STRING" id="996166.SAMN05192554_10292"/>
<dbReference type="SUPFAM" id="SSF51735">
    <property type="entry name" value="NAD(P)-binding Rossmann-fold domains"/>
    <property type="match status" value="2"/>
</dbReference>
<gene>
    <name evidence="9" type="ORF">SAMN05192554_10292</name>
</gene>
<dbReference type="InterPro" id="IPR003148">
    <property type="entry name" value="RCK_N"/>
</dbReference>
<evidence type="ECO:0000256" key="1">
    <source>
        <dbReference type="ARBA" id="ARBA00003660"/>
    </source>
</evidence>
<evidence type="ECO:0000256" key="2">
    <source>
        <dbReference type="ARBA" id="ARBA00022448"/>
    </source>
</evidence>
<feature type="domain" description="RCK C-terminal" evidence="8">
    <location>
        <begin position="364"/>
        <end position="445"/>
    </location>
</feature>
<dbReference type="Pfam" id="PF02254">
    <property type="entry name" value="TrkA_N"/>
    <property type="match status" value="2"/>
</dbReference>
<dbReference type="Gene3D" id="3.30.70.1450">
    <property type="entry name" value="Regulator of K+ conductance, C-terminal domain"/>
    <property type="match status" value="2"/>
</dbReference>
<evidence type="ECO:0000256" key="4">
    <source>
        <dbReference type="ARBA" id="ARBA00022958"/>
    </source>
</evidence>
<dbReference type="OrthoDB" id="27588at2157"/>
<evidence type="ECO:0000256" key="5">
    <source>
        <dbReference type="ARBA" id="ARBA00023027"/>
    </source>
</evidence>
<dbReference type="PANTHER" id="PTHR43833:SF5">
    <property type="entry name" value="TRK SYSTEM POTASSIUM UPTAKE PROTEIN TRKA"/>
    <property type="match status" value="1"/>
</dbReference>